<comment type="caution">
    <text evidence="3">The sequence shown here is derived from an EMBL/GenBank/DDBJ whole genome shotgun (WGS) entry which is preliminary data.</text>
</comment>
<dbReference type="Gene3D" id="3.30.70.1820">
    <property type="entry name" value="L1 transposable element, RRM domain"/>
    <property type="match status" value="1"/>
</dbReference>
<dbReference type="InterPro" id="IPR004244">
    <property type="entry name" value="Transposase_22"/>
</dbReference>
<gene>
    <name evidence="3" type="ORF">Pcinc_013940</name>
</gene>
<protein>
    <recommendedName>
        <fullName evidence="5">L1 transposable element RRM domain-containing protein</fullName>
    </recommendedName>
</protein>
<reference evidence="3" key="1">
    <citation type="submission" date="2023-10" db="EMBL/GenBank/DDBJ databases">
        <title>Genome assemblies of two species of porcelain crab, Petrolisthes cinctipes and Petrolisthes manimaculis (Anomura: Porcellanidae).</title>
        <authorList>
            <person name="Angst P."/>
        </authorList>
    </citation>
    <scope>NUCLEOTIDE SEQUENCE</scope>
    <source>
        <strain evidence="3">PB745_01</strain>
        <tissue evidence="3">Gill</tissue>
    </source>
</reference>
<proteinExistence type="predicted"/>
<feature type="compositionally biased region" description="Basic and acidic residues" evidence="2">
    <location>
        <begin position="290"/>
        <end position="305"/>
    </location>
</feature>
<organism evidence="3 4">
    <name type="scientific">Petrolisthes cinctipes</name>
    <name type="common">Flat porcelain crab</name>
    <dbReference type="NCBI Taxonomy" id="88211"/>
    <lineage>
        <taxon>Eukaryota</taxon>
        <taxon>Metazoa</taxon>
        <taxon>Ecdysozoa</taxon>
        <taxon>Arthropoda</taxon>
        <taxon>Crustacea</taxon>
        <taxon>Multicrustacea</taxon>
        <taxon>Malacostraca</taxon>
        <taxon>Eumalacostraca</taxon>
        <taxon>Eucarida</taxon>
        <taxon>Decapoda</taxon>
        <taxon>Pleocyemata</taxon>
        <taxon>Anomura</taxon>
        <taxon>Galatheoidea</taxon>
        <taxon>Porcellanidae</taxon>
        <taxon>Petrolisthes</taxon>
    </lineage>
</organism>
<dbReference type="EMBL" id="JAWQEG010001195">
    <property type="protein sequence ID" value="KAK3881627.1"/>
    <property type="molecule type" value="Genomic_DNA"/>
</dbReference>
<dbReference type="Proteomes" id="UP001286313">
    <property type="component" value="Unassembled WGS sequence"/>
</dbReference>
<accession>A0AAE1FYS3</accession>
<keyword evidence="4" id="KW-1185">Reference proteome</keyword>
<feature type="coiled-coil region" evidence="1">
    <location>
        <begin position="48"/>
        <end position="117"/>
    </location>
</feature>
<evidence type="ECO:0008006" key="5">
    <source>
        <dbReference type="Google" id="ProtNLM"/>
    </source>
</evidence>
<dbReference type="AlphaFoldDB" id="A0AAE1FYS3"/>
<evidence type="ECO:0000256" key="2">
    <source>
        <dbReference type="SAM" id="MobiDB-lite"/>
    </source>
</evidence>
<feature type="region of interest" description="Disordered" evidence="2">
    <location>
        <begin position="277"/>
        <end position="323"/>
    </location>
</feature>
<sequence length="323" mass="36239">MLHTLDSTESGCLLTGSLTSRCGYQTCQLTMDLDAVKVLLESQERTFRSALELVVEQWKERIRSVEGKMTDLTKSLEFSQAEILDLKNNEKVLQKLNKEKQVAVEELQSRVAELNHRLNYQEDYTRRNNLRISGLKEQPVGETWEQTAVNVSKILEDKLQLPSVNLERAHRVGPAAAAASSHPRAVVVRFRNFSDREAAIRNASKLKGTGIYINEDLCPASLEIKKKQFPLMKKAREDGKIAFFRHTRLIIRERIDQRSSSSVPAAGSPHVGAGFSGWVAHGDSTVRPPDGTERVSSETTGDRRVSGVSTGCQQRVLRDRKKT</sequence>
<evidence type="ECO:0000313" key="3">
    <source>
        <dbReference type="EMBL" id="KAK3881627.1"/>
    </source>
</evidence>
<keyword evidence="1" id="KW-0175">Coiled coil</keyword>
<evidence type="ECO:0000313" key="4">
    <source>
        <dbReference type="Proteomes" id="UP001286313"/>
    </source>
</evidence>
<name>A0AAE1FYS3_PETCI</name>
<evidence type="ECO:0000256" key="1">
    <source>
        <dbReference type="SAM" id="Coils"/>
    </source>
</evidence>
<dbReference type="PANTHER" id="PTHR11505">
    <property type="entry name" value="L1 TRANSPOSABLE ELEMENT-RELATED"/>
    <property type="match status" value="1"/>
</dbReference>